<name>A0ABU2MB96_9ACTN</name>
<proteinExistence type="predicted"/>
<evidence type="ECO:0000313" key="1">
    <source>
        <dbReference type="EMBL" id="MDT0329957.1"/>
    </source>
</evidence>
<reference evidence="2" key="1">
    <citation type="submission" date="2023-07" db="EMBL/GenBank/DDBJ databases">
        <title>30 novel species of actinomycetes from the DSMZ collection.</title>
        <authorList>
            <person name="Nouioui I."/>
        </authorList>
    </citation>
    <scope>NUCLEOTIDE SEQUENCE [LARGE SCALE GENOMIC DNA]</scope>
    <source>
        <strain evidence="2">DSM 44743</strain>
    </source>
</reference>
<dbReference type="EMBL" id="JAVREP010000010">
    <property type="protein sequence ID" value="MDT0329957.1"/>
    <property type="molecule type" value="Genomic_DNA"/>
</dbReference>
<comment type="caution">
    <text evidence="1">The sequence shown here is derived from an EMBL/GenBank/DDBJ whole genome shotgun (WGS) entry which is preliminary data.</text>
</comment>
<evidence type="ECO:0000313" key="2">
    <source>
        <dbReference type="Proteomes" id="UP001183390"/>
    </source>
</evidence>
<keyword evidence="2" id="KW-1185">Reference proteome</keyword>
<organism evidence="1 2">
    <name type="scientific">Nocardiopsis lambiniae</name>
    <dbReference type="NCBI Taxonomy" id="3075539"/>
    <lineage>
        <taxon>Bacteria</taxon>
        <taxon>Bacillati</taxon>
        <taxon>Actinomycetota</taxon>
        <taxon>Actinomycetes</taxon>
        <taxon>Streptosporangiales</taxon>
        <taxon>Nocardiopsidaceae</taxon>
        <taxon>Nocardiopsis</taxon>
    </lineage>
</organism>
<accession>A0ABU2MB96</accession>
<sequence>MTAALSRGKTIALAMALGLLLSFGITIGTAAPAAAAGTFRLCNVASNYTAHATFSNSGGFSTRVVGPGQCTSVGLSSGFRSYSVTIRGTWANAASKRTHLYNIPAGRSIDFHTGGTFASPQFTPLVY</sequence>
<dbReference type="RefSeq" id="WP_311512557.1">
    <property type="nucleotide sequence ID" value="NZ_JAVREP010000010.1"/>
</dbReference>
<protein>
    <submittedName>
        <fullName evidence="1">Uncharacterized protein</fullName>
    </submittedName>
</protein>
<gene>
    <name evidence="1" type="ORF">RM479_16220</name>
</gene>
<dbReference type="Proteomes" id="UP001183390">
    <property type="component" value="Unassembled WGS sequence"/>
</dbReference>